<dbReference type="PANTHER" id="PTHR28630">
    <property type="match status" value="1"/>
</dbReference>
<proteinExistence type="predicted"/>
<dbReference type="CDD" id="cd02970">
    <property type="entry name" value="PRX_like2"/>
    <property type="match status" value="1"/>
</dbReference>
<dbReference type="Pfam" id="PF13911">
    <property type="entry name" value="AhpC-TSA_2"/>
    <property type="match status" value="1"/>
</dbReference>
<comment type="caution">
    <text evidence="2">The sequence shown here is derived from an EMBL/GenBank/DDBJ whole genome shotgun (WGS) entry which is preliminary data.</text>
</comment>
<name>A0AAD6HAG9_9EURO</name>
<dbReference type="SUPFAM" id="SSF52833">
    <property type="entry name" value="Thioredoxin-like"/>
    <property type="match status" value="1"/>
</dbReference>
<organism evidence="2 3">
    <name type="scientific">Penicillium malachiteum</name>
    <dbReference type="NCBI Taxonomy" id="1324776"/>
    <lineage>
        <taxon>Eukaryota</taxon>
        <taxon>Fungi</taxon>
        <taxon>Dikarya</taxon>
        <taxon>Ascomycota</taxon>
        <taxon>Pezizomycotina</taxon>
        <taxon>Eurotiomycetes</taxon>
        <taxon>Eurotiomycetidae</taxon>
        <taxon>Eurotiales</taxon>
        <taxon>Aspergillaceae</taxon>
        <taxon>Penicillium</taxon>
    </lineage>
</organism>
<dbReference type="Gene3D" id="3.40.30.10">
    <property type="entry name" value="Glutaredoxin"/>
    <property type="match status" value="1"/>
</dbReference>
<dbReference type="InterPro" id="IPR032801">
    <property type="entry name" value="PXL2A/B/C"/>
</dbReference>
<reference evidence="2" key="2">
    <citation type="submission" date="2023-01" db="EMBL/GenBank/DDBJ databases">
        <authorList>
            <person name="Petersen C."/>
        </authorList>
    </citation>
    <scope>NUCLEOTIDE SEQUENCE</scope>
    <source>
        <strain evidence="2">IBT 17514</strain>
    </source>
</reference>
<dbReference type="EMBL" id="JAQJAN010000023">
    <property type="protein sequence ID" value="KAJ5703405.1"/>
    <property type="molecule type" value="Genomic_DNA"/>
</dbReference>
<dbReference type="Proteomes" id="UP001215712">
    <property type="component" value="Unassembled WGS sequence"/>
</dbReference>
<sequence length="219" mass="24344">MNPTPSAEAKNKAVPSDELPSTSSLQKSKEFTVLDKKGEAHTFQSLYDGEFTRVLIIFIRHFFCGSCQEFISALSQAITPSDLESLPSPPSIIIIGCGDPGLIDFYATETKCPYPIYADPERKLYKEFGMVSNYGMGARPEYFRRSMARVIGESMIQTLKHFGTGLMMKGGESSQNGGEFIFEAVDGSEEKSLSWCHRMTNTRDHLGMDELKQVLDPEG</sequence>
<evidence type="ECO:0008006" key="4">
    <source>
        <dbReference type="Google" id="ProtNLM"/>
    </source>
</evidence>
<gene>
    <name evidence="2" type="ORF">N7493_011794</name>
</gene>
<accession>A0AAD6HAG9</accession>
<protein>
    <recommendedName>
        <fullName evidence="4">AhpC/TSA antioxidant enzyme-domain-containing protein</fullName>
    </recommendedName>
</protein>
<keyword evidence="3" id="KW-1185">Reference proteome</keyword>
<dbReference type="InterPro" id="IPR036249">
    <property type="entry name" value="Thioredoxin-like_sf"/>
</dbReference>
<evidence type="ECO:0000313" key="2">
    <source>
        <dbReference type="EMBL" id="KAJ5703405.1"/>
    </source>
</evidence>
<evidence type="ECO:0000313" key="3">
    <source>
        <dbReference type="Proteomes" id="UP001215712"/>
    </source>
</evidence>
<reference evidence="2" key="1">
    <citation type="journal article" date="2023" name="IMA Fungus">
        <title>Comparative genomic study of the Penicillium genus elucidates a diverse pangenome and 15 lateral gene transfer events.</title>
        <authorList>
            <person name="Petersen C."/>
            <person name="Sorensen T."/>
            <person name="Nielsen M.R."/>
            <person name="Sondergaard T.E."/>
            <person name="Sorensen J.L."/>
            <person name="Fitzpatrick D.A."/>
            <person name="Frisvad J.C."/>
            <person name="Nielsen K.L."/>
        </authorList>
    </citation>
    <scope>NUCLEOTIDE SEQUENCE</scope>
    <source>
        <strain evidence="2">IBT 17514</strain>
    </source>
</reference>
<feature type="region of interest" description="Disordered" evidence="1">
    <location>
        <begin position="1"/>
        <end position="24"/>
    </location>
</feature>
<dbReference type="AlphaFoldDB" id="A0AAD6HAG9"/>
<dbReference type="PANTHER" id="PTHR28630:SF3">
    <property type="entry name" value="PEROXIREDOXIN-LIKE 2C"/>
    <property type="match status" value="1"/>
</dbReference>
<evidence type="ECO:0000256" key="1">
    <source>
        <dbReference type="SAM" id="MobiDB-lite"/>
    </source>
</evidence>